<reference evidence="2" key="1">
    <citation type="submission" date="2010-02" db="EMBL/GenBank/DDBJ databases">
        <title>Sequencing and annotation of the Blastocystis hominis genome.</title>
        <authorList>
            <person name="Wincker P."/>
        </authorList>
    </citation>
    <scope>NUCLEOTIDE SEQUENCE</scope>
    <source>
        <strain evidence="2">Singapore isolate B</strain>
    </source>
</reference>
<evidence type="ECO:0000313" key="3">
    <source>
        <dbReference type="Proteomes" id="UP000008312"/>
    </source>
</evidence>
<dbReference type="GeneID" id="24918020"/>
<protein>
    <submittedName>
        <fullName evidence="2">Uncharacterized protein</fullName>
    </submittedName>
</protein>
<dbReference type="AlphaFoldDB" id="D8LXS6"/>
<evidence type="ECO:0000313" key="2">
    <source>
        <dbReference type="EMBL" id="CBK20381.2"/>
    </source>
</evidence>
<keyword evidence="3" id="KW-1185">Reference proteome</keyword>
<feature type="compositionally biased region" description="Acidic residues" evidence="1">
    <location>
        <begin position="7"/>
        <end position="23"/>
    </location>
</feature>
<accession>D8LXS6</accession>
<dbReference type="Proteomes" id="UP000008312">
    <property type="component" value="Unassembled WGS sequence"/>
</dbReference>
<organism evidence="2">
    <name type="scientific">Blastocystis hominis</name>
    <dbReference type="NCBI Taxonomy" id="12968"/>
    <lineage>
        <taxon>Eukaryota</taxon>
        <taxon>Sar</taxon>
        <taxon>Stramenopiles</taxon>
        <taxon>Bigyra</taxon>
        <taxon>Opalozoa</taxon>
        <taxon>Opalinata</taxon>
        <taxon>Blastocystidae</taxon>
        <taxon>Blastocystis</taxon>
    </lineage>
</organism>
<evidence type="ECO:0000256" key="1">
    <source>
        <dbReference type="SAM" id="MobiDB-lite"/>
    </source>
</evidence>
<feature type="region of interest" description="Disordered" evidence="1">
    <location>
        <begin position="1"/>
        <end position="30"/>
    </location>
</feature>
<proteinExistence type="predicted"/>
<sequence length="77" mass="8533">MGRSDLAGEEDVQLAEADAEEPFGEGRRAERSRCRWRFDGGRRNHIGCGYGAGNERWGWSRGGGGVDEPICVVYIVF</sequence>
<dbReference type="InParanoid" id="D8LXS6"/>
<dbReference type="EMBL" id="FN668639">
    <property type="protein sequence ID" value="CBK20381.2"/>
    <property type="molecule type" value="Genomic_DNA"/>
</dbReference>
<dbReference type="RefSeq" id="XP_012894429.1">
    <property type="nucleotide sequence ID" value="XM_013038975.1"/>
</dbReference>
<name>D8LXS6_BLAHO</name>
<gene>
    <name evidence="2" type="ORF">GSBLH_T00000726001</name>
</gene>